<protein>
    <submittedName>
        <fullName evidence="1">Phytoene/squalene synthetase</fullName>
    </submittedName>
</protein>
<dbReference type="Pfam" id="PF00494">
    <property type="entry name" value="SQS_PSY"/>
    <property type="match status" value="1"/>
</dbReference>
<evidence type="ECO:0000313" key="1">
    <source>
        <dbReference type="EMBL" id="RAU22548.1"/>
    </source>
</evidence>
<dbReference type="Proteomes" id="UP000251075">
    <property type="component" value="Unassembled WGS sequence"/>
</dbReference>
<dbReference type="Gene3D" id="1.10.600.10">
    <property type="entry name" value="Farnesyl Diphosphate Synthase"/>
    <property type="match status" value="1"/>
</dbReference>
<name>A0A364NZN7_9PROT</name>
<gene>
    <name evidence="1" type="ORF">CU669_07610</name>
</gene>
<dbReference type="EMBL" id="PGTO01000004">
    <property type="protein sequence ID" value="RAU22548.1"/>
    <property type="molecule type" value="Genomic_DNA"/>
</dbReference>
<evidence type="ECO:0000313" key="2">
    <source>
        <dbReference type="Proteomes" id="UP000251075"/>
    </source>
</evidence>
<accession>A0A364NZN7</accession>
<proteinExistence type="predicted"/>
<comment type="caution">
    <text evidence="1">The sequence shown here is derived from an EMBL/GenBank/DDBJ whole genome shotgun (WGS) entry which is preliminary data.</text>
</comment>
<keyword evidence="2" id="KW-1185">Reference proteome</keyword>
<dbReference type="SUPFAM" id="SSF48576">
    <property type="entry name" value="Terpenoid synthases"/>
    <property type="match status" value="1"/>
</dbReference>
<dbReference type="InterPro" id="IPR002060">
    <property type="entry name" value="Squ/phyt_synthse"/>
</dbReference>
<organism evidence="1 2">
    <name type="scientific">Paramagnetospirillum kuznetsovii</name>
    <dbReference type="NCBI Taxonomy" id="2053833"/>
    <lineage>
        <taxon>Bacteria</taxon>
        <taxon>Pseudomonadati</taxon>
        <taxon>Pseudomonadota</taxon>
        <taxon>Alphaproteobacteria</taxon>
        <taxon>Rhodospirillales</taxon>
        <taxon>Magnetospirillaceae</taxon>
        <taxon>Paramagnetospirillum</taxon>
    </lineage>
</organism>
<dbReference type="OrthoDB" id="9814909at2"/>
<sequence length="282" mass="30820">MMAQTPNLSHCAGLVRDFDRDRFMTALFAPPDRREALMALYAFNVEIARIRESVREPMAGLIRLQWWRDTFTAAEQGRKIDRHPVALPLVETIRERGLSFDALETILTAREVDLESFGPGDLAAVESYAENTSGILSRLALGILGSEDDGALRAAHLVGTAWALIGQARAVPFHLSMGRLTLPEDVLVGAKSSGAEMLAGQAPPSAIAAGVKALGERAAELLGAARRLPVAREALPGLLLGILADCHLAVLRRCGWNPFDPRVSLPRHRPLRLAWARWRGRF</sequence>
<dbReference type="InterPro" id="IPR008949">
    <property type="entry name" value="Isoprenoid_synthase_dom_sf"/>
</dbReference>
<reference evidence="1 2" key="1">
    <citation type="submission" date="2017-11" db="EMBL/GenBank/DDBJ databases">
        <title>Draft genome sequence of magnetotactic bacterium Magnetospirillum kuznetsovii LBB-42.</title>
        <authorList>
            <person name="Grouzdev D.S."/>
            <person name="Rysina M.S."/>
            <person name="Baslerov R.V."/>
            <person name="Koziaeva V."/>
        </authorList>
    </citation>
    <scope>NUCLEOTIDE SEQUENCE [LARGE SCALE GENOMIC DNA]</scope>
    <source>
        <strain evidence="1 2">LBB-42</strain>
    </source>
</reference>
<dbReference type="AlphaFoldDB" id="A0A364NZN7"/>